<feature type="transmembrane region" description="Helical" evidence="2">
    <location>
        <begin position="105"/>
        <end position="122"/>
    </location>
</feature>
<evidence type="ECO:0000313" key="3">
    <source>
        <dbReference type="EMBL" id="GAA2070629.1"/>
    </source>
</evidence>
<comment type="caution">
    <text evidence="3">The sequence shown here is derived from an EMBL/GenBank/DDBJ whole genome shotgun (WGS) entry which is preliminary data.</text>
</comment>
<dbReference type="Proteomes" id="UP001500016">
    <property type="component" value="Unassembled WGS sequence"/>
</dbReference>
<evidence type="ECO:0008006" key="5">
    <source>
        <dbReference type="Google" id="ProtNLM"/>
    </source>
</evidence>
<evidence type="ECO:0000313" key="4">
    <source>
        <dbReference type="Proteomes" id="UP001500016"/>
    </source>
</evidence>
<sequence>MLGWAVAHGTFATACALTGTRLFPGGAEWPDWLAAATAAAGGGAALATVRARPVRDADVRGGPVRPFVRGLLWTACVLSAVSAFSLLMDVLGLLFLQGVDSPARAAHHALGAVGAVLLAATARSARGGGPGGPGGPGGSGGVPRVTSPEAPRRVRYAAYAGALAFVPYAAMKLTWALDGTFAGVSGAEMRERSERNGASGLWLALESWGLDGTVLLAALGVFLLLGLVRPWGRVFPRWVPLPALRGRPVPRWLPLTPALLGAATLAPYGVIGTGYLALCSAGALEMRRGDFPTPRDALLVSWIGVGAFALYGLALALAARSYWLRTGRTAGPRIRM</sequence>
<keyword evidence="2" id="KW-0812">Transmembrane</keyword>
<accession>A0ABN2VTW8</accession>
<proteinExistence type="predicted"/>
<gene>
    <name evidence="3" type="ORF">GCM10009801_21530</name>
</gene>
<reference evidence="3 4" key="1">
    <citation type="journal article" date="2019" name="Int. J. Syst. Evol. Microbiol.">
        <title>The Global Catalogue of Microorganisms (GCM) 10K type strain sequencing project: providing services to taxonomists for standard genome sequencing and annotation.</title>
        <authorList>
            <consortium name="The Broad Institute Genomics Platform"/>
            <consortium name="The Broad Institute Genome Sequencing Center for Infectious Disease"/>
            <person name="Wu L."/>
            <person name="Ma J."/>
        </authorList>
    </citation>
    <scope>NUCLEOTIDE SEQUENCE [LARGE SCALE GENOMIC DNA]</scope>
    <source>
        <strain evidence="3 4">JCM 15478</strain>
    </source>
</reference>
<evidence type="ECO:0000256" key="1">
    <source>
        <dbReference type="SAM" id="MobiDB-lite"/>
    </source>
</evidence>
<name>A0ABN2VTW8_9ACTN</name>
<keyword evidence="2" id="KW-1133">Transmembrane helix</keyword>
<keyword evidence="4" id="KW-1185">Reference proteome</keyword>
<feature type="transmembrane region" description="Helical" evidence="2">
    <location>
        <begin position="156"/>
        <end position="177"/>
    </location>
</feature>
<feature type="compositionally biased region" description="Gly residues" evidence="1">
    <location>
        <begin position="126"/>
        <end position="141"/>
    </location>
</feature>
<feature type="transmembrane region" description="Helical" evidence="2">
    <location>
        <begin position="212"/>
        <end position="231"/>
    </location>
</feature>
<feature type="region of interest" description="Disordered" evidence="1">
    <location>
        <begin position="126"/>
        <end position="146"/>
    </location>
</feature>
<dbReference type="EMBL" id="BAAAPE010000006">
    <property type="protein sequence ID" value="GAA2070629.1"/>
    <property type="molecule type" value="Genomic_DNA"/>
</dbReference>
<organism evidence="3 4">
    <name type="scientific">Streptomyces albiaxialis</name>
    <dbReference type="NCBI Taxonomy" id="329523"/>
    <lineage>
        <taxon>Bacteria</taxon>
        <taxon>Bacillati</taxon>
        <taxon>Actinomycetota</taxon>
        <taxon>Actinomycetes</taxon>
        <taxon>Kitasatosporales</taxon>
        <taxon>Streptomycetaceae</taxon>
        <taxon>Streptomyces</taxon>
    </lineage>
</organism>
<feature type="transmembrane region" description="Helical" evidence="2">
    <location>
        <begin position="32"/>
        <end position="49"/>
    </location>
</feature>
<feature type="transmembrane region" description="Helical" evidence="2">
    <location>
        <begin position="298"/>
        <end position="319"/>
    </location>
</feature>
<feature type="transmembrane region" description="Helical" evidence="2">
    <location>
        <begin position="70"/>
        <end position="99"/>
    </location>
</feature>
<feature type="transmembrane region" description="Helical" evidence="2">
    <location>
        <begin position="252"/>
        <end position="278"/>
    </location>
</feature>
<keyword evidence="2" id="KW-0472">Membrane</keyword>
<protein>
    <recommendedName>
        <fullName evidence="5">DUF4184 domain-containing protein</fullName>
    </recommendedName>
</protein>
<evidence type="ECO:0000256" key="2">
    <source>
        <dbReference type="SAM" id="Phobius"/>
    </source>
</evidence>